<evidence type="ECO:0000313" key="4">
    <source>
        <dbReference type="Proteomes" id="UP000033769"/>
    </source>
</evidence>
<dbReference type="Gene3D" id="3.60.15.10">
    <property type="entry name" value="Ribonuclease Z/Hydroxyacylglutathione hydrolase-like"/>
    <property type="match status" value="1"/>
</dbReference>
<reference evidence="2 4" key="1">
    <citation type="submission" date="2015-02" db="EMBL/GenBank/DDBJ databases">
        <title>Genome Sequencing of Rickettsiales.</title>
        <authorList>
            <person name="Daugherty S.C."/>
            <person name="Su Q."/>
            <person name="Abolude K."/>
            <person name="Beier-Sexton M."/>
            <person name="Carlyon J.A."/>
            <person name="Carter R."/>
            <person name="Day N.P."/>
            <person name="Dumler S.J."/>
            <person name="Dyachenko V."/>
            <person name="Godinez A."/>
            <person name="Kurtti T.J."/>
            <person name="Lichay M."/>
            <person name="Mullins K.E."/>
            <person name="Ott S."/>
            <person name="Pappas-Brown V."/>
            <person name="Paris D.H."/>
            <person name="Patel P."/>
            <person name="Richards A.L."/>
            <person name="Sadzewicz L."/>
            <person name="Sears K."/>
            <person name="Seidman D."/>
            <person name="Sengamalay N."/>
            <person name="Stenos J."/>
            <person name="Tallon L.J."/>
            <person name="Vincent G."/>
            <person name="Fraser C.M."/>
            <person name="Munderloh U."/>
            <person name="Dunning-Hotopp J.C."/>
        </authorList>
    </citation>
    <scope>NUCLEOTIDE SEQUENCE [LARGE SCALE GENOMIC DNA]</scope>
    <source>
        <strain evidence="2 4">Gilliam</strain>
    </source>
</reference>
<protein>
    <submittedName>
        <fullName evidence="3">MBL fold metallo-hydrolase</fullName>
    </submittedName>
    <submittedName>
        <fullName evidence="2">Metallo-beta-lactamase superfamily protein</fullName>
    </submittedName>
</protein>
<evidence type="ECO:0000313" key="5">
    <source>
        <dbReference type="Proteomes" id="UP000244959"/>
    </source>
</evidence>
<gene>
    <name evidence="3" type="ORF">GILLIAM_01377</name>
    <name evidence="2" type="ORF">OTSGILL_0209</name>
</gene>
<dbReference type="PANTHER" id="PTHR42663:SF6">
    <property type="entry name" value="HYDROLASE C777.06C-RELATED"/>
    <property type="match status" value="1"/>
</dbReference>
<dbReference type="Proteomes" id="UP000033769">
    <property type="component" value="Unassembled WGS sequence"/>
</dbReference>
<dbReference type="CDD" id="cd16279">
    <property type="entry name" value="metallo-hydrolase-like_MBL-fold"/>
    <property type="match status" value="1"/>
</dbReference>
<dbReference type="AlphaFoldDB" id="A0A0F3MEK9"/>
<reference evidence="3" key="3">
    <citation type="submission" date="2018-03" db="EMBL/GenBank/DDBJ databases">
        <authorList>
            <person name="Keele B.F."/>
        </authorList>
    </citation>
    <scope>NUCLEOTIDE SEQUENCE [LARGE SCALE GENOMIC DNA]</scope>
    <source>
        <strain evidence="3">Gilliam</strain>
    </source>
</reference>
<dbReference type="EMBL" id="LANO01000002">
    <property type="protein sequence ID" value="KJV54086.1"/>
    <property type="molecule type" value="Genomic_DNA"/>
</dbReference>
<sequence>MWKVTVLGCGPSLGVPVIGCKCSVCMSNIEFNKRLRSSLYLQYNHEVSILIDSGCDIRFQLLRANITKLDAVILTHPHSDHIAGIDNLRVFTYQNGCSLDVYANVETVDYITKNYSYLFERNLLNAIKIDDYGTVNIKGKEITTFQQNHGDINSLGIRIKNFVYSNDVRKFPRKSYQFLSKIDVWMLDCLQVIATDAHAGLNEVMQWNEQFMPKKIYLTNMNHTIDYYGIQPMLSRNITLAYDGLEFYI</sequence>
<accession>A0A0F3MEK9</accession>
<dbReference type="InterPro" id="IPR001279">
    <property type="entry name" value="Metallo-B-lactamas"/>
</dbReference>
<evidence type="ECO:0000313" key="2">
    <source>
        <dbReference type="EMBL" id="KJV54086.1"/>
    </source>
</evidence>
<dbReference type="PATRIC" id="fig|1359184.3.peg.759"/>
<organism evidence="2 4">
    <name type="scientific">Orientia tsutsugamushi str. Gilliam</name>
    <dbReference type="NCBI Taxonomy" id="1359184"/>
    <lineage>
        <taxon>Bacteria</taxon>
        <taxon>Pseudomonadati</taxon>
        <taxon>Pseudomonadota</taxon>
        <taxon>Alphaproteobacteria</taxon>
        <taxon>Rickettsiales</taxon>
        <taxon>Rickettsiaceae</taxon>
        <taxon>Rickettsieae</taxon>
        <taxon>Orientia</taxon>
    </lineage>
</organism>
<dbReference type="SUPFAM" id="SSF56281">
    <property type="entry name" value="Metallo-hydrolase/oxidoreductase"/>
    <property type="match status" value="1"/>
</dbReference>
<dbReference type="EMBL" id="LS398551">
    <property type="protein sequence ID" value="SPR07064.1"/>
    <property type="molecule type" value="Genomic_DNA"/>
</dbReference>
<reference evidence="5" key="2">
    <citation type="submission" date="2018-03" db="EMBL/GenBank/DDBJ databases">
        <authorList>
            <person name="Batty M. E."/>
            <person name="Batty M E."/>
        </authorList>
    </citation>
    <scope>NUCLEOTIDE SEQUENCE [LARGE SCALE GENOMIC DNA]</scope>
    <source>
        <strain evidence="5">Gilliam</strain>
    </source>
</reference>
<dbReference type="SMART" id="SM00849">
    <property type="entry name" value="Lactamase_B"/>
    <property type="match status" value="1"/>
</dbReference>
<dbReference type="Proteomes" id="UP000244959">
    <property type="component" value="Chromosome I"/>
</dbReference>
<dbReference type="GO" id="GO:0016787">
    <property type="term" value="F:hydrolase activity"/>
    <property type="evidence" value="ECO:0007669"/>
    <property type="project" value="UniProtKB-KW"/>
</dbReference>
<keyword evidence="5" id="KW-1185">Reference proteome</keyword>
<dbReference type="RefSeq" id="WP_047220137.1">
    <property type="nucleotide sequence ID" value="NZ_LS398551.1"/>
</dbReference>
<evidence type="ECO:0000313" key="3">
    <source>
        <dbReference type="EMBL" id="SPR07064.1"/>
    </source>
</evidence>
<proteinExistence type="predicted"/>
<dbReference type="InterPro" id="IPR036866">
    <property type="entry name" value="RibonucZ/Hydroxyglut_hydro"/>
</dbReference>
<feature type="domain" description="Metallo-beta-lactamase" evidence="1">
    <location>
        <begin position="35"/>
        <end position="201"/>
    </location>
</feature>
<evidence type="ECO:0000259" key="1">
    <source>
        <dbReference type="SMART" id="SM00849"/>
    </source>
</evidence>
<keyword evidence="3" id="KW-0378">Hydrolase</keyword>
<dbReference type="PANTHER" id="PTHR42663">
    <property type="entry name" value="HYDROLASE C777.06C-RELATED-RELATED"/>
    <property type="match status" value="1"/>
</dbReference>
<dbReference type="Pfam" id="PF12706">
    <property type="entry name" value="Lactamase_B_2"/>
    <property type="match status" value="1"/>
</dbReference>
<name>A0A0F3MEK9_ORITS</name>